<dbReference type="Gene3D" id="3.90.76.10">
    <property type="entry name" value="Dipeptide-binding Protein, Domain 1"/>
    <property type="match status" value="1"/>
</dbReference>
<feature type="domain" description="Solute-binding protein family 5" evidence="5">
    <location>
        <begin position="127"/>
        <end position="495"/>
    </location>
</feature>
<keyword evidence="4" id="KW-0812">Transmembrane</keyword>
<name>A0A1G2P6M4_9BACT</name>
<dbReference type="Gene3D" id="3.40.190.10">
    <property type="entry name" value="Periplasmic binding protein-like II"/>
    <property type="match status" value="1"/>
</dbReference>
<proteinExistence type="inferred from homology"/>
<evidence type="ECO:0000256" key="3">
    <source>
        <dbReference type="ARBA" id="ARBA00022729"/>
    </source>
</evidence>
<dbReference type="STRING" id="1802333.A3G03_00830"/>
<feature type="transmembrane region" description="Helical" evidence="4">
    <location>
        <begin position="51"/>
        <end position="73"/>
    </location>
</feature>
<dbReference type="Proteomes" id="UP000176355">
    <property type="component" value="Unassembled WGS sequence"/>
</dbReference>
<organism evidence="6 7">
    <name type="scientific">Candidatus Taylorbacteria bacterium RIFCSPLOWO2_12_FULL_44_15c</name>
    <dbReference type="NCBI Taxonomy" id="1802333"/>
    <lineage>
        <taxon>Bacteria</taxon>
        <taxon>Candidatus Tayloriibacteriota</taxon>
    </lineage>
</organism>
<dbReference type="InterPro" id="IPR000914">
    <property type="entry name" value="SBP_5_dom"/>
</dbReference>
<dbReference type="PANTHER" id="PTHR30290:SF9">
    <property type="entry name" value="OLIGOPEPTIDE-BINDING PROTEIN APPA"/>
    <property type="match status" value="1"/>
</dbReference>
<dbReference type="EMBL" id="MHSL01000012">
    <property type="protein sequence ID" value="OHA43988.1"/>
    <property type="molecule type" value="Genomic_DNA"/>
</dbReference>
<protein>
    <recommendedName>
        <fullName evidence="5">Solute-binding protein family 5 domain-containing protein</fullName>
    </recommendedName>
</protein>
<evidence type="ECO:0000256" key="2">
    <source>
        <dbReference type="ARBA" id="ARBA00022448"/>
    </source>
</evidence>
<dbReference type="AlphaFoldDB" id="A0A1G2P6M4"/>
<keyword evidence="4" id="KW-0472">Membrane</keyword>
<dbReference type="PANTHER" id="PTHR30290">
    <property type="entry name" value="PERIPLASMIC BINDING COMPONENT OF ABC TRANSPORTER"/>
    <property type="match status" value="1"/>
</dbReference>
<keyword evidence="2" id="KW-0813">Transport</keyword>
<evidence type="ECO:0000256" key="1">
    <source>
        <dbReference type="ARBA" id="ARBA00005695"/>
    </source>
</evidence>
<sequence length="590" mass="67350">MMRDDNQLDDFFGLKTKDDDGSGIRETITKKIRGKLKMRLIPKALSRKERYIVAALVLVILGSIVAIPLTTYFHFTVQAPDYGGGFTEGMVNEPRHINPLLSQANDTDRDLVYLIYSGLLEYNGEGKIVPDLAQSYEISSDGLNYTVYLKDDAYWHDGRKVTADDVIFTVQTAQNSDYGSPQRINWQGVQIEKVNDLAVMFKLQARYAQFLNNLTVKILPKHIWQDIKPINFALSEFNLKPIGSGPYKFDRLKKDKDGRIQSYQLSANKEFHGSRPFINDIEIKFYVSEDEMIDAYNRNEIEGLSFVSPDNLKKVKFKQRLNLRELRLPRYFAVFFNQNKSAILSDKNIRLALSHATDKNALLEKVLGSRGVAVHSPMVGGVLDIPDNVKRYDYDLELAKTILETAGWSKDESGILSKKDQRLEIRITTSTWPELTEVAKIAEEQWKALGADITVEVLPTPELQQAIKDRNYEALLFGAVLNIDPDPFSLWHSSQKRDPGLNLALYDNKAADTLLEDARQTLNPLERAKKYDDFQKLAIEDIPAVFLYNPLYIHGQAKKIRGSNGKLISLPSDRFINIEGWYVDTKRVWR</sequence>
<reference evidence="6 7" key="1">
    <citation type="journal article" date="2016" name="Nat. Commun.">
        <title>Thousands of microbial genomes shed light on interconnected biogeochemical processes in an aquifer system.</title>
        <authorList>
            <person name="Anantharaman K."/>
            <person name="Brown C.T."/>
            <person name="Hug L.A."/>
            <person name="Sharon I."/>
            <person name="Castelle C.J."/>
            <person name="Probst A.J."/>
            <person name="Thomas B.C."/>
            <person name="Singh A."/>
            <person name="Wilkins M.J."/>
            <person name="Karaoz U."/>
            <person name="Brodie E.L."/>
            <person name="Williams K.H."/>
            <person name="Hubbard S.S."/>
            <person name="Banfield J.F."/>
        </authorList>
    </citation>
    <scope>NUCLEOTIDE SEQUENCE [LARGE SCALE GENOMIC DNA]</scope>
</reference>
<dbReference type="SUPFAM" id="SSF53850">
    <property type="entry name" value="Periplasmic binding protein-like II"/>
    <property type="match status" value="1"/>
</dbReference>
<evidence type="ECO:0000259" key="5">
    <source>
        <dbReference type="Pfam" id="PF00496"/>
    </source>
</evidence>
<dbReference type="Gene3D" id="3.10.105.10">
    <property type="entry name" value="Dipeptide-binding Protein, Domain 3"/>
    <property type="match status" value="1"/>
</dbReference>
<dbReference type="GO" id="GO:1904680">
    <property type="term" value="F:peptide transmembrane transporter activity"/>
    <property type="evidence" value="ECO:0007669"/>
    <property type="project" value="TreeGrafter"/>
</dbReference>
<dbReference type="Pfam" id="PF00496">
    <property type="entry name" value="SBP_bac_5"/>
    <property type="match status" value="1"/>
</dbReference>
<dbReference type="GO" id="GO:0042597">
    <property type="term" value="C:periplasmic space"/>
    <property type="evidence" value="ECO:0007669"/>
    <property type="project" value="UniProtKB-ARBA"/>
</dbReference>
<dbReference type="GO" id="GO:0043190">
    <property type="term" value="C:ATP-binding cassette (ABC) transporter complex"/>
    <property type="evidence" value="ECO:0007669"/>
    <property type="project" value="InterPro"/>
</dbReference>
<gene>
    <name evidence="6" type="ORF">A3G03_00830</name>
</gene>
<keyword evidence="3" id="KW-0732">Signal</keyword>
<evidence type="ECO:0000256" key="4">
    <source>
        <dbReference type="SAM" id="Phobius"/>
    </source>
</evidence>
<dbReference type="GO" id="GO:0015833">
    <property type="term" value="P:peptide transport"/>
    <property type="evidence" value="ECO:0007669"/>
    <property type="project" value="TreeGrafter"/>
</dbReference>
<comment type="caution">
    <text evidence="6">The sequence shown here is derived from an EMBL/GenBank/DDBJ whole genome shotgun (WGS) entry which is preliminary data.</text>
</comment>
<dbReference type="PIRSF" id="PIRSF002741">
    <property type="entry name" value="MppA"/>
    <property type="match status" value="1"/>
</dbReference>
<evidence type="ECO:0000313" key="7">
    <source>
        <dbReference type="Proteomes" id="UP000176355"/>
    </source>
</evidence>
<dbReference type="InterPro" id="IPR030678">
    <property type="entry name" value="Peptide/Ni-bd"/>
</dbReference>
<accession>A0A1G2P6M4</accession>
<keyword evidence="4" id="KW-1133">Transmembrane helix</keyword>
<evidence type="ECO:0000313" key="6">
    <source>
        <dbReference type="EMBL" id="OHA43988.1"/>
    </source>
</evidence>
<dbReference type="InterPro" id="IPR039424">
    <property type="entry name" value="SBP_5"/>
</dbReference>
<comment type="similarity">
    <text evidence="1">Belongs to the bacterial solute-binding protein 5 family.</text>
</comment>